<sequence length="275" mass="29231">MRLATFNLLHGVSLGDGTADEGALRRAAAALDADVVGLQEVDRHQPRSGGVDQVRAVAEAVGAPHHRYVPALAGTPGPVRSWAALHGEEIPDGPTYGVGLVSRLPVLRWAARRFDPAPVSMPLLVPADPRPRLMRIPDEPRAAVAAVVDAPGGPLTVLTAHLSFVPGTNARQLRALARWARTFPAPRVLLGDFNLPGALPRLLIGWEQLGRVPTYPSYRPRVQFDHVLADGLPAGASWRVGAQRLDVSDHCALTVDLHLVEEAAGVHGGAPATER</sequence>
<dbReference type="Proteomes" id="UP000265614">
    <property type="component" value="Unassembled WGS sequence"/>
</dbReference>
<keyword evidence="2" id="KW-0540">Nuclease</keyword>
<evidence type="ECO:0000313" key="2">
    <source>
        <dbReference type="EMBL" id="RJK98073.1"/>
    </source>
</evidence>
<dbReference type="PANTHER" id="PTHR14859:SF1">
    <property type="entry name" value="PGAP2-INTERACTING PROTEIN"/>
    <property type="match status" value="1"/>
</dbReference>
<evidence type="ECO:0000259" key="1">
    <source>
        <dbReference type="Pfam" id="PF03372"/>
    </source>
</evidence>
<dbReference type="InterPro" id="IPR036691">
    <property type="entry name" value="Endo/exonu/phosph_ase_sf"/>
</dbReference>
<dbReference type="PANTHER" id="PTHR14859">
    <property type="entry name" value="CALCOFLUOR WHITE HYPERSENSITIVE PROTEIN PRECURSOR"/>
    <property type="match status" value="1"/>
</dbReference>
<dbReference type="Gene3D" id="3.60.10.10">
    <property type="entry name" value="Endonuclease/exonuclease/phosphatase"/>
    <property type="match status" value="1"/>
</dbReference>
<dbReference type="OrthoDB" id="155529at2"/>
<dbReference type="InterPro" id="IPR051916">
    <property type="entry name" value="GPI-anchor_lipid_remodeler"/>
</dbReference>
<accession>A0A3A3Z519</accession>
<organism evidence="2 3">
    <name type="scientific">Vallicoccus soli</name>
    <dbReference type="NCBI Taxonomy" id="2339232"/>
    <lineage>
        <taxon>Bacteria</taxon>
        <taxon>Bacillati</taxon>
        <taxon>Actinomycetota</taxon>
        <taxon>Actinomycetes</taxon>
        <taxon>Motilibacterales</taxon>
        <taxon>Vallicoccaceae</taxon>
        <taxon>Vallicoccus</taxon>
    </lineage>
</organism>
<evidence type="ECO:0000313" key="3">
    <source>
        <dbReference type="Proteomes" id="UP000265614"/>
    </source>
</evidence>
<dbReference type="EMBL" id="QZEZ01000001">
    <property type="protein sequence ID" value="RJK98073.1"/>
    <property type="molecule type" value="Genomic_DNA"/>
</dbReference>
<dbReference type="GO" id="GO:0004519">
    <property type="term" value="F:endonuclease activity"/>
    <property type="evidence" value="ECO:0007669"/>
    <property type="project" value="UniProtKB-KW"/>
</dbReference>
<comment type="caution">
    <text evidence="2">The sequence shown here is derived from an EMBL/GenBank/DDBJ whole genome shotgun (WGS) entry which is preliminary data.</text>
</comment>
<gene>
    <name evidence="2" type="ORF">D5H78_03825</name>
</gene>
<reference evidence="2 3" key="1">
    <citation type="submission" date="2018-09" db="EMBL/GenBank/DDBJ databases">
        <title>YIM 75000 draft genome.</title>
        <authorList>
            <person name="Tang S."/>
            <person name="Feng Y."/>
        </authorList>
    </citation>
    <scope>NUCLEOTIDE SEQUENCE [LARGE SCALE GENOMIC DNA]</scope>
    <source>
        <strain evidence="2 3">YIM 75000</strain>
    </source>
</reference>
<protein>
    <submittedName>
        <fullName evidence="2">Endonuclease</fullName>
    </submittedName>
</protein>
<dbReference type="AlphaFoldDB" id="A0A3A3Z519"/>
<dbReference type="GO" id="GO:0006506">
    <property type="term" value="P:GPI anchor biosynthetic process"/>
    <property type="evidence" value="ECO:0007669"/>
    <property type="project" value="TreeGrafter"/>
</dbReference>
<feature type="domain" description="Endonuclease/exonuclease/phosphatase" evidence="1">
    <location>
        <begin position="4"/>
        <end position="250"/>
    </location>
</feature>
<proteinExistence type="predicted"/>
<dbReference type="Pfam" id="PF03372">
    <property type="entry name" value="Exo_endo_phos"/>
    <property type="match status" value="1"/>
</dbReference>
<keyword evidence="2" id="KW-0378">Hydrolase</keyword>
<dbReference type="GO" id="GO:0016020">
    <property type="term" value="C:membrane"/>
    <property type="evidence" value="ECO:0007669"/>
    <property type="project" value="GOC"/>
</dbReference>
<dbReference type="RefSeq" id="WP_119948999.1">
    <property type="nucleotide sequence ID" value="NZ_QZEZ01000001.1"/>
</dbReference>
<dbReference type="SUPFAM" id="SSF56219">
    <property type="entry name" value="DNase I-like"/>
    <property type="match status" value="1"/>
</dbReference>
<keyword evidence="3" id="KW-1185">Reference proteome</keyword>
<keyword evidence="2" id="KW-0255">Endonuclease</keyword>
<dbReference type="InterPro" id="IPR005135">
    <property type="entry name" value="Endo/exonuclease/phosphatase"/>
</dbReference>
<name>A0A3A3Z519_9ACTN</name>